<dbReference type="EMBL" id="JAAVMX010000005">
    <property type="protein sequence ID" value="KAF4508607.1"/>
    <property type="molecule type" value="Genomic_DNA"/>
</dbReference>
<accession>A0A8H4V5B9</accession>
<dbReference type="PANTHER" id="PTHR31749">
    <property type="entry name" value="KINETOCHORE-ASSOCIATED PROTEIN NSL1 HOMOLOG"/>
    <property type="match status" value="1"/>
</dbReference>
<gene>
    <name evidence="1" type="ORF">G6O67_004963</name>
</gene>
<protein>
    <recommendedName>
        <fullName evidence="3">Kinetochore Mis14</fullName>
    </recommendedName>
</protein>
<keyword evidence="2" id="KW-1185">Reference proteome</keyword>
<dbReference type="Pfam" id="PF08641">
    <property type="entry name" value="Mis14"/>
    <property type="match status" value="1"/>
</dbReference>
<sequence>MDAESVVQRKIELQSPEDLAYLLANVRRAAAARLDEAFPHVDGGSGGDDELRNQIAALVDKFIDRTFALAAPNLSINGLDVSEHQIRSSSSAAAATSPSTVYEPYDARKRRRAADLIAAEEKLLEEVAALKRSVPGAAAATHAARFRDATAHDHALVEQRIAHEAAAAAAHAAMSVPGLERQHGVEAGFRGAVDALGRLKRDMPAVVAKMERARVAGDALMHMVAKYWS</sequence>
<dbReference type="OrthoDB" id="2135762at2759"/>
<organism evidence="1 2">
    <name type="scientific">Ophiocordyceps sinensis</name>
    <dbReference type="NCBI Taxonomy" id="72228"/>
    <lineage>
        <taxon>Eukaryota</taxon>
        <taxon>Fungi</taxon>
        <taxon>Dikarya</taxon>
        <taxon>Ascomycota</taxon>
        <taxon>Pezizomycotina</taxon>
        <taxon>Sordariomycetes</taxon>
        <taxon>Hypocreomycetidae</taxon>
        <taxon>Hypocreales</taxon>
        <taxon>Ophiocordycipitaceae</taxon>
        <taxon>Ophiocordyceps</taxon>
    </lineage>
</organism>
<proteinExistence type="predicted"/>
<dbReference type="GO" id="GO:0000444">
    <property type="term" value="C:MIS12/MIND type complex"/>
    <property type="evidence" value="ECO:0007669"/>
    <property type="project" value="TreeGrafter"/>
</dbReference>
<dbReference type="InterPro" id="IPR013950">
    <property type="entry name" value="Mis14/Nsl1"/>
</dbReference>
<comment type="caution">
    <text evidence="1">The sequence shown here is derived from an EMBL/GenBank/DDBJ whole genome shotgun (WGS) entry which is preliminary data.</text>
</comment>
<evidence type="ECO:0000313" key="2">
    <source>
        <dbReference type="Proteomes" id="UP000557566"/>
    </source>
</evidence>
<evidence type="ECO:0000313" key="1">
    <source>
        <dbReference type="EMBL" id="KAF4508607.1"/>
    </source>
</evidence>
<evidence type="ECO:0008006" key="3">
    <source>
        <dbReference type="Google" id="ProtNLM"/>
    </source>
</evidence>
<dbReference type="AlphaFoldDB" id="A0A8H4V5B9"/>
<name>A0A8H4V5B9_9HYPO</name>
<dbReference type="Proteomes" id="UP000557566">
    <property type="component" value="Unassembled WGS sequence"/>
</dbReference>
<dbReference type="GO" id="GO:0000070">
    <property type="term" value="P:mitotic sister chromatid segregation"/>
    <property type="evidence" value="ECO:0007669"/>
    <property type="project" value="InterPro"/>
</dbReference>
<dbReference type="PANTHER" id="PTHR31749:SF3">
    <property type="entry name" value="KINETOCHORE-ASSOCIATED PROTEIN NSL1 HOMOLOG"/>
    <property type="match status" value="1"/>
</dbReference>
<reference evidence="1 2" key="1">
    <citation type="journal article" date="2020" name="Genome Biol. Evol.">
        <title>A new high-quality draft genome assembly of the Chinese cordyceps Ophiocordyceps sinensis.</title>
        <authorList>
            <person name="Shu R."/>
            <person name="Zhang J."/>
            <person name="Meng Q."/>
            <person name="Zhang H."/>
            <person name="Zhou G."/>
            <person name="Li M."/>
            <person name="Wu P."/>
            <person name="Zhao Y."/>
            <person name="Chen C."/>
            <person name="Qin Q."/>
        </authorList>
    </citation>
    <scope>NUCLEOTIDE SEQUENCE [LARGE SCALE GENOMIC DNA]</scope>
    <source>
        <strain evidence="1 2">IOZ07</strain>
    </source>
</reference>